<dbReference type="SUPFAM" id="SSF54909">
    <property type="entry name" value="Dimeric alpha+beta barrel"/>
    <property type="match status" value="1"/>
</dbReference>
<keyword evidence="1" id="KW-0805">Transcription regulation</keyword>
<dbReference type="InterPro" id="IPR019888">
    <property type="entry name" value="Tscrpt_reg_AsnC-like"/>
</dbReference>
<dbReference type="PANTHER" id="PTHR30154">
    <property type="entry name" value="LEUCINE-RESPONSIVE REGULATORY PROTEIN"/>
    <property type="match status" value="1"/>
</dbReference>
<dbReference type="Gene3D" id="3.30.70.920">
    <property type="match status" value="1"/>
</dbReference>
<evidence type="ECO:0000259" key="4">
    <source>
        <dbReference type="PROSITE" id="PS50956"/>
    </source>
</evidence>
<sequence length="150" mass="16381">MDQIDRKIVTLLAEDARRSLADIGGVVGLSASAVNERIRRLTASGVIRRFTVDADPDALGCPVLVFIWVSLVQNVNEEAFRIFASAHKAVEECHHVTGPWSYLIKARVPELADVESVLDDMKKHGYLARSESVVALSTVEPGSFAPVEKP</sequence>
<dbReference type="PROSITE" id="PS00519">
    <property type="entry name" value="HTH_ASNC_1"/>
    <property type="match status" value="1"/>
</dbReference>
<comment type="caution">
    <text evidence="5">The sequence shown here is derived from an EMBL/GenBank/DDBJ whole genome shotgun (WGS) entry which is preliminary data.</text>
</comment>
<dbReference type="InterPro" id="IPR036388">
    <property type="entry name" value="WH-like_DNA-bd_sf"/>
</dbReference>
<dbReference type="Pfam" id="PF01037">
    <property type="entry name" value="AsnC_trans_reg"/>
    <property type="match status" value="1"/>
</dbReference>
<name>A0ABU4AHX2_9HYPH</name>
<keyword evidence="2" id="KW-0238">DNA-binding</keyword>
<dbReference type="InterPro" id="IPR019887">
    <property type="entry name" value="Tscrpt_reg_AsnC/Lrp_C"/>
</dbReference>
<evidence type="ECO:0000313" key="5">
    <source>
        <dbReference type="EMBL" id="MDV6225851.1"/>
    </source>
</evidence>
<evidence type="ECO:0000256" key="1">
    <source>
        <dbReference type="ARBA" id="ARBA00023015"/>
    </source>
</evidence>
<keyword evidence="6" id="KW-1185">Reference proteome</keyword>
<dbReference type="InterPro" id="IPR011008">
    <property type="entry name" value="Dimeric_a/b-barrel"/>
</dbReference>
<dbReference type="Gene3D" id="1.10.10.10">
    <property type="entry name" value="Winged helix-like DNA-binding domain superfamily/Winged helix DNA-binding domain"/>
    <property type="match status" value="1"/>
</dbReference>
<reference evidence="5 6" key="1">
    <citation type="submission" date="2023-10" db="EMBL/GenBank/DDBJ databases">
        <authorList>
            <person name="Venkata Ramana C."/>
            <person name="Sasikala C."/>
            <person name="Dhurka M."/>
        </authorList>
    </citation>
    <scope>NUCLEOTIDE SEQUENCE [LARGE SCALE GENOMIC DNA]</scope>
    <source>
        <strain evidence="5 6">KCTC 32151</strain>
    </source>
</reference>
<dbReference type="Proteomes" id="UP001185659">
    <property type="component" value="Unassembled WGS sequence"/>
</dbReference>
<dbReference type="RefSeq" id="WP_206548000.1">
    <property type="nucleotide sequence ID" value="NZ_CP177239.1"/>
</dbReference>
<dbReference type="Pfam" id="PF13404">
    <property type="entry name" value="HTH_AsnC-type"/>
    <property type="match status" value="1"/>
</dbReference>
<dbReference type="SMART" id="SM00344">
    <property type="entry name" value="HTH_ASNC"/>
    <property type="match status" value="1"/>
</dbReference>
<dbReference type="PANTHER" id="PTHR30154:SF53">
    <property type="entry name" value="HTH-TYPE TRANSCRIPTIONAL REGULATOR LRPC"/>
    <property type="match status" value="1"/>
</dbReference>
<evidence type="ECO:0000256" key="2">
    <source>
        <dbReference type="ARBA" id="ARBA00023125"/>
    </source>
</evidence>
<proteinExistence type="predicted"/>
<keyword evidence="3" id="KW-0804">Transcription</keyword>
<dbReference type="PRINTS" id="PR00033">
    <property type="entry name" value="HTHASNC"/>
</dbReference>
<dbReference type="PROSITE" id="PS50956">
    <property type="entry name" value="HTH_ASNC_2"/>
    <property type="match status" value="1"/>
</dbReference>
<dbReference type="InterPro" id="IPR000485">
    <property type="entry name" value="AsnC-type_HTH_dom"/>
</dbReference>
<evidence type="ECO:0000256" key="3">
    <source>
        <dbReference type="ARBA" id="ARBA00023163"/>
    </source>
</evidence>
<organism evidence="5 6">
    <name type="scientific">Nitratireductor aquimarinus</name>
    <dbReference type="NCBI Taxonomy" id="889300"/>
    <lineage>
        <taxon>Bacteria</taxon>
        <taxon>Pseudomonadati</taxon>
        <taxon>Pseudomonadota</taxon>
        <taxon>Alphaproteobacteria</taxon>
        <taxon>Hyphomicrobiales</taxon>
        <taxon>Phyllobacteriaceae</taxon>
        <taxon>Nitratireductor</taxon>
    </lineage>
</organism>
<evidence type="ECO:0000313" key="6">
    <source>
        <dbReference type="Proteomes" id="UP001185659"/>
    </source>
</evidence>
<protein>
    <submittedName>
        <fullName evidence="5">Lrp/AsnC family transcriptional regulator</fullName>
    </submittedName>
</protein>
<gene>
    <name evidence="5" type="ORF">R2G56_06095</name>
</gene>
<dbReference type="EMBL" id="JAWLIP010000002">
    <property type="protein sequence ID" value="MDV6225851.1"/>
    <property type="molecule type" value="Genomic_DNA"/>
</dbReference>
<dbReference type="SUPFAM" id="SSF46785">
    <property type="entry name" value="Winged helix' DNA-binding domain"/>
    <property type="match status" value="1"/>
</dbReference>
<feature type="domain" description="HTH asnC-type" evidence="4">
    <location>
        <begin position="1"/>
        <end position="62"/>
    </location>
</feature>
<dbReference type="InterPro" id="IPR019885">
    <property type="entry name" value="Tscrpt_reg_HTH_AsnC-type_CS"/>
</dbReference>
<dbReference type="InterPro" id="IPR036390">
    <property type="entry name" value="WH_DNA-bd_sf"/>
</dbReference>
<accession>A0ABU4AHX2</accession>